<evidence type="ECO:0000313" key="3">
    <source>
        <dbReference type="Proteomes" id="UP000248806"/>
    </source>
</evidence>
<organism evidence="2 3">
    <name type="scientific">Thermosporothrix hazakensis</name>
    <dbReference type="NCBI Taxonomy" id="644383"/>
    <lineage>
        <taxon>Bacteria</taxon>
        <taxon>Bacillati</taxon>
        <taxon>Chloroflexota</taxon>
        <taxon>Ktedonobacteria</taxon>
        <taxon>Ktedonobacterales</taxon>
        <taxon>Thermosporotrichaceae</taxon>
        <taxon>Thermosporothrix</taxon>
    </lineage>
</organism>
<dbReference type="Gene3D" id="2.120.10.10">
    <property type="match status" value="1"/>
</dbReference>
<proteinExistence type="predicted"/>
<dbReference type="PANTHER" id="PTHR47199">
    <property type="entry name" value="PHOTOSYSTEM II STABILITY/ASSEMBLY FACTOR HCF136, CHLOROPLASTIC"/>
    <property type="match status" value="1"/>
</dbReference>
<keyword evidence="1" id="KW-0732">Signal</keyword>
<dbReference type="SUPFAM" id="SSF110296">
    <property type="entry name" value="Oligoxyloglucan reducing end-specific cellobiohydrolase"/>
    <property type="match status" value="2"/>
</dbReference>
<dbReference type="Proteomes" id="UP000248806">
    <property type="component" value="Unassembled WGS sequence"/>
</dbReference>
<dbReference type="AlphaFoldDB" id="A0A326U471"/>
<protein>
    <recommendedName>
        <fullName evidence="4">Photosynthesis system II assembly factor YCF48-like protein</fullName>
    </recommendedName>
</protein>
<dbReference type="Gene3D" id="2.130.10.10">
    <property type="entry name" value="YVTN repeat-like/Quinoprotein amine dehydrogenase"/>
    <property type="match status" value="1"/>
</dbReference>
<evidence type="ECO:0000313" key="2">
    <source>
        <dbReference type="EMBL" id="PZW27424.1"/>
    </source>
</evidence>
<dbReference type="InterPro" id="IPR015943">
    <property type="entry name" value="WD40/YVTN_repeat-like_dom_sf"/>
</dbReference>
<sequence length="395" mass="42315">MQTLRTCAIYGRTKLLHCCMLLLLLSLLAACGGFPGEGAAVGQTPEQGGDNPGSSPDYVTQQVGPLTSILMIDATQGWALTKDAILKTTDGGIHWINVSPAGTKAGDYSIAKGTFKSVLQGWVASVREDQVRVERTDDGGKSWKGVTLAASAPKTVDAPAFLDNQTGWLTVMGAPEKGNQPVELFATTDGGMHWKKIARSGEKNSLPKEGLKTGITFKDEMTGFLTLSASSGSSKDPGLLVTRDGGATWKKMPSPSLPSALKKVSSLGMMPPVFFGELGFLPVRVATDDGKYHTLFYRTSDGGGQWIATSPLQITAGAVFVLDPYHLWVVDSQTNQWYSTVDGGANWNQGPTAPATIREISFIDARHGWSLTDTELLHTEDGGVTWKPLQYTMMR</sequence>
<dbReference type="PROSITE" id="PS51257">
    <property type="entry name" value="PROKAR_LIPOPROTEIN"/>
    <property type="match status" value="1"/>
</dbReference>
<reference evidence="2 3" key="1">
    <citation type="submission" date="2018-06" db="EMBL/GenBank/DDBJ databases">
        <title>Genomic Encyclopedia of Archaeal and Bacterial Type Strains, Phase II (KMG-II): from individual species to whole genera.</title>
        <authorList>
            <person name="Goeker M."/>
        </authorList>
    </citation>
    <scope>NUCLEOTIDE SEQUENCE [LARGE SCALE GENOMIC DNA]</scope>
    <source>
        <strain evidence="2 3">ATCC BAA-1881</strain>
    </source>
</reference>
<dbReference type="EMBL" id="QKUF01000012">
    <property type="protein sequence ID" value="PZW27424.1"/>
    <property type="molecule type" value="Genomic_DNA"/>
</dbReference>
<feature type="chain" id="PRO_5016400742" description="Photosynthesis system II assembly factor YCF48-like protein" evidence="1">
    <location>
        <begin position="30"/>
        <end position="395"/>
    </location>
</feature>
<evidence type="ECO:0008006" key="4">
    <source>
        <dbReference type="Google" id="ProtNLM"/>
    </source>
</evidence>
<accession>A0A326U471</accession>
<gene>
    <name evidence="2" type="ORF">EI42_03510</name>
</gene>
<dbReference type="OrthoDB" id="140537at2"/>
<feature type="signal peptide" evidence="1">
    <location>
        <begin position="1"/>
        <end position="29"/>
    </location>
</feature>
<keyword evidence="3" id="KW-1185">Reference proteome</keyword>
<name>A0A326U471_THEHA</name>
<dbReference type="PANTHER" id="PTHR47199:SF2">
    <property type="entry name" value="PHOTOSYSTEM II STABILITY_ASSEMBLY FACTOR HCF136, CHLOROPLASTIC"/>
    <property type="match status" value="1"/>
</dbReference>
<dbReference type="RefSeq" id="WP_111323873.1">
    <property type="nucleotide sequence ID" value="NZ_BIFX01000001.1"/>
</dbReference>
<evidence type="ECO:0000256" key="1">
    <source>
        <dbReference type="SAM" id="SignalP"/>
    </source>
</evidence>
<comment type="caution">
    <text evidence="2">The sequence shown here is derived from an EMBL/GenBank/DDBJ whole genome shotgun (WGS) entry which is preliminary data.</text>
</comment>